<dbReference type="EMBL" id="SHKR01000012">
    <property type="protein sequence ID" value="RZU15645.1"/>
    <property type="molecule type" value="Genomic_DNA"/>
</dbReference>
<dbReference type="Pfam" id="PF12840">
    <property type="entry name" value="HTH_20"/>
    <property type="match status" value="1"/>
</dbReference>
<dbReference type="AlphaFoldDB" id="A0A4Q7X026"/>
<keyword evidence="3" id="KW-1185">Reference proteome</keyword>
<dbReference type="InterPro" id="IPR036390">
    <property type="entry name" value="WH_DNA-bd_sf"/>
</dbReference>
<dbReference type="InterPro" id="IPR001845">
    <property type="entry name" value="HTH_ArsR_DNA-bd_dom"/>
</dbReference>
<dbReference type="GO" id="GO:0003700">
    <property type="term" value="F:DNA-binding transcription factor activity"/>
    <property type="evidence" value="ECO:0007669"/>
    <property type="project" value="InterPro"/>
</dbReference>
<evidence type="ECO:0000313" key="2">
    <source>
        <dbReference type="EMBL" id="RZU15645.1"/>
    </source>
</evidence>
<organism evidence="2 3">
    <name type="scientific">Kribbella rubisoli</name>
    <dbReference type="NCBI Taxonomy" id="3075929"/>
    <lineage>
        <taxon>Bacteria</taxon>
        <taxon>Bacillati</taxon>
        <taxon>Actinomycetota</taxon>
        <taxon>Actinomycetes</taxon>
        <taxon>Propionibacteriales</taxon>
        <taxon>Kribbellaceae</taxon>
        <taxon>Kribbella</taxon>
    </lineage>
</organism>
<dbReference type="Proteomes" id="UP000292027">
    <property type="component" value="Unassembled WGS sequence"/>
</dbReference>
<sequence>MSINSSVPDYELADTVELTTAEQVRAISDPLRTTILGLLHERAATVTELATAVGRPKSTVAHHVKVLTDAGILRVVRTRRVRAIEERFYGRAARMFYVGLGRQGQDGMLPHDFNDFEVAAEESKPAYDAGEMFSLIRHARIPADRASEFWQQVAALVHDFDQLPRSGDTTYGFTVGLYPIVDYPTLPPTDDEI</sequence>
<dbReference type="SUPFAM" id="SSF46785">
    <property type="entry name" value="Winged helix' DNA-binding domain"/>
    <property type="match status" value="1"/>
</dbReference>
<feature type="domain" description="HTH arsR-type" evidence="1">
    <location>
        <begin position="12"/>
        <end position="107"/>
    </location>
</feature>
<protein>
    <submittedName>
        <fullName evidence="2">Helix-turn-helix protein</fullName>
    </submittedName>
</protein>
<dbReference type="PRINTS" id="PR00778">
    <property type="entry name" value="HTHARSR"/>
</dbReference>
<dbReference type="OrthoDB" id="7945987at2"/>
<dbReference type="Gene3D" id="1.10.10.10">
    <property type="entry name" value="Winged helix-like DNA-binding domain superfamily/Winged helix DNA-binding domain"/>
    <property type="match status" value="1"/>
</dbReference>
<name>A0A4Q7X026_9ACTN</name>
<comment type="caution">
    <text evidence="2">The sequence shown here is derived from an EMBL/GenBank/DDBJ whole genome shotgun (WGS) entry which is preliminary data.</text>
</comment>
<reference evidence="2 3" key="1">
    <citation type="journal article" date="2015" name="Stand. Genomic Sci.">
        <title>Genomic Encyclopedia of Bacterial and Archaeal Type Strains, Phase III: the genomes of soil and plant-associated and newly described type strains.</title>
        <authorList>
            <person name="Whitman W.B."/>
            <person name="Woyke T."/>
            <person name="Klenk H.P."/>
            <person name="Zhou Y."/>
            <person name="Lilburn T.G."/>
            <person name="Beck B.J."/>
            <person name="De Vos P."/>
            <person name="Vandamme P."/>
            <person name="Eisen J.A."/>
            <person name="Garrity G."/>
            <person name="Hugenholtz P."/>
            <person name="Kyrpides N.C."/>
        </authorList>
    </citation>
    <scope>NUCLEOTIDE SEQUENCE [LARGE SCALE GENOMIC DNA]</scope>
    <source>
        <strain evidence="2 3">VKM Ac-2540</strain>
    </source>
</reference>
<evidence type="ECO:0000313" key="3">
    <source>
        <dbReference type="Proteomes" id="UP000292027"/>
    </source>
</evidence>
<proteinExistence type="predicted"/>
<dbReference type="SMART" id="SM00418">
    <property type="entry name" value="HTH_ARSR"/>
    <property type="match status" value="1"/>
</dbReference>
<gene>
    <name evidence="2" type="ORF">EV645_3183</name>
</gene>
<dbReference type="InterPro" id="IPR011991">
    <property type="entry name" value="ArsR-like_HTH"/>
</dbReference>
<accession>A0A4Q7X026</accession>
<evidence type="ECO:0000259" key="1">
    <source>
        <dbReference type="PROSITE" id="PS50987"/>
    </source>
</evidence>
<dbReference type="PROSITE" id="PS50987">
    <property type="entry name" value="HTH_ARSR_2"/>
    <property type="match status" value="1"/>
</dbReference>
<dbReference type="RefSeq" id="WP_130444375.1">
    <property type="nucleotide sequence ID" value="NZ_SHKR01000012.1"/>
</dbReference>
<dbReference type="CDD" id="cd00090">
    <property type="entry name" value="HTH_ARSR"/>
    <property type="match status" value="1"/>
</dbReference>
<dbReference type="InterPro" id="IPR036388">
    <property type="entry name" value="WH-like_DNA-bd_sf"/>
</dbReference>